<comment type="subcellular location">
    <subcellularLocation>
        <location evidence="1">Membrane</location>
        <topology evidence="1">Multi-pass membrane protein</topology>
    </subcellularLocation>
</comment>
<keyword evidence="9 13" id="KW-0472">Membrane</keyword>
<evidence type="ECO:0000313" key="16">
    <source>
        <dbReference type="Proteomes" id="UP000035682"/>
    </source>
</evidence>
<dbReference type="CTD" id="36376550"/>
<dbReference type="Gene3D" id="3.40.50.720">
    <property type="entry name" value="NAD(P)-binding Rossmann-like Domain"/>
    <property type="match status" value="2"/>
</dbReference>
<dbReference type="InterPro" id="IPR047871">
    <property type="entry name" value="K_chnl_Slo-like"/>
</dbReference>
<evidence type="ECO:0000256" key="2">
    <source>
        <dbReference type="ARBA" id="ARBA00022448"/>
    </source>
</evidence>
<dbReference type="Pfam" id="PF22614">
    <property type="entry name" value="Slo-like_RCK"/>
    <property type="match status" value="2"/>
</dbReference>
<dbReference type="Pfam" id="PF07885">
    <property type="entry name" value="Ion_trans_2"/>
    <property type="match status" value="1"/>
</dbReference>
<keyword evidence="16" id="KW-1185">Reference proteome</keyword>
<feature type="transmembrane region" description="Helical" evidence="13">
    <location>
        <begin position="165"/>
        <end position="182"/>
    </location>
</feature>
<evidence type="ECO:0000313" key="18">
    <source>
        <dbReference type="WormBase" id="SRAE_1000244000"/>
    </source>
</evidence>
<dbReference type="GO" id="GO:0015269">
    <property type="term" value="F:calcium-activated potassium channel activity"/>
    <property type="evidence" value="ECO:0007669"/>
    <property type="project" value="EnsemblMetazoa"/>
</dbReference>
<evidence type="ECO:0000256" key="11">
    <source>
        <dbReference type="ARBA" id="ARBA00034430"/>
    </source>
</evidence>
<feature type="transmembrane region" description="Helical" evidence="13">
    <location>
        <begin position="242"/>
        <end position="264"/>
    </location>
</feature>
<dbReference type="InterPro" id="IPR003148">
    <property type="entry name" value="RCK_N"/>
</dbReference>
<gene>
    <name evidence="15 17 18" type="ORF">SRAE_1000244000</name>
</gene>
<feature type="transmembrane region" description="Helical" evidence="13">
    <location>
        <begin position="270"/>
        <end position="289"/>
    </location>
</feature>
<feature type="domain" description="RCK N-terminal" evidence="14">
    <location>
        <begin position="408"/>
        <end position="544"/>
    </location>
</feature>
<feature type="transmembrane region" description="Helical" evidence="13">
    <location>
        <begin position="366"/>
        <end position="383"/>
    </location>
</feature>
<reference evidence="17" key="2">
    <citation type="submission" date="2020-12" db="UniProtKB">
        <authorList>
            <consortium name="WormBaseParasite"/>
        </authorList>
    </citation>
    <scope>IDENTIFICATION</scope>
</reference>
<evidence type="ECO:0000256" key="5">
    <source>
        <dbReference type="ARBA" id="ARBA00022826"/>
    </source>
</evidence>
<evidence type="ECO:0000313" key="15">
    <source>
        <dbReference type="EMBL" id="CEF64185.1"/>
    </source>
</evidence>
<keyword evidence="4 13" id="KW-0812">Transmembrane</keyword>
<dbReference type="STRING" id="34506.A0A090L9P4"/>
<keyword evidence="7 13" id="KW-1133">Transmembrane helix</keyword>
<evidence type="ECO:0000256" key="1">
    <source>
        <dbReference type="ARBA" id="ARBA00004141"/>
    </source>
</evidence>
<dbReference type="PANTHER" id="PTHR10027:SF10">
    <property type="entry name" value="SLOWPOKE 2, ISOFORM D"/>
    <property type="match status" value="1"/>
</dbReference>
<feature type="transmembrane region" description="Helical" evidence="13">
    <location>
        <begin position="340"/>
        <end position="359"/>
    </location>
</feature>
<keyword evidence="5" id="KW-0631">Potassium channel</keyword>
<keyword evidence="8" id="KW-0406">Ion transport</keyword>
<keyword evidence="10 15" id="KW-0407">Ion channel</keyword>
<dbReference type="eggNOG" id="KOG3193">
    <property type="taxonomic scope" value="Eukaryota"/>
</dbReference>
<dbReference type="Proteomes" id="UP000035682">
    <property type="component" value="Unplaced"/>
</dbReference>
<dbReference type="EMBL" id="LN609528">
    <property type="protein sequence ID" value="CEF64185.1"/>
    <property type="molecule type" value="Genomic_DNA"/>
</dbReference>
<dbReference type="GO" id="GO:0005886">
    <property type="term" value="C:plasma membrane"/>
    <property type="evidence" value="ECO:0007669"/>
    <property type="project" value="TreeGrafter"/>
</dbReference>
<dbReference type="PANTHER" id="PTHR10027">
    <property type="entry name" value="CALCIUM-ACTIVATED POTASSIUM CHANNEL ALPHA CHAIN"/>
    <property type="match status" value="1"/>
</dbReference>
<protein>
    <submittedName>
        <fullName evidence="15 17">Potassium channel subfamily T member 1</fullName>
    </submittedName>
</protein>
<evidence type="ECO:0000256" key="7">
    <source>
        <dbReference type="ARBA" id="ARBA00022989"/>
    </source>
</evidence>
<evidence type="ECO:0000256" key="4">
    <source>
        <dbReference type="ARBA" id="ARBA00022692"/>
    </source>
</evidence>
<dbReference type="Gene3D" id="1.10.287.70">
    <property type="match status" value="1"/>
</dbReference>
<evidence type="ECO:0000256" key="13">
    <source>
        <dbReference type="SAM" id="Phobius"/>
    </source>
</evidence>
<comment type="catalytic activity">
    <reaction evidence="11">
        <text>K(+)(in) = K(+)(out)</text>
        <dbReference type="Rhea" id="RHEA:29463"/>
        <dbReference type="ChEBI" id="CHEBI:29103"/>
    </reaction>
</comment>
<evidence type="ECO:0000259" key="14">
    <source>
        <dbReference type="PROSITE" id="PS51201"/>
    </source>
</evidence>
<dbReference type="PROSITE" id="PS51201">
    <property type="entry name" value="RCK_N"/>
    <property type="match status" value="1"/>
</dbReference>
<dbReference type="RefSeq" id="XP_024503386.1">
    <property type="nucleotide sequence ID" value="XM_024649516.1"/>
</dbReference>
<dbReference type="InterPro" id="IPR013099">
    <property type="entry name" value="K_chnl_dom"/>
</dbReference>
<organism evidence="15">
    <name type="scientific">Strongyloides ratti</name>
    <name type="common">Parasitic roundworm</name>
    <dbReference type="NCBI Taxonomy" id="34506"/>
    <lineage>
        <taxon>Eukaryota</taxon>
        <taxon>Metazoa</taxon>
        <taxon>Ecdysozoa</taxon>
        <taxon>Nematoda</taxon>
        <taxon>Chromadorea</taxon>
        <taxon>Rhabditida</taxon>
        <taxon>Tylenchina</taxon>
        <taxon>Panagrolaimomorpha</taxon>
        <taxon>Strongyloidoidea</taxon>
        <taxon>Strongyloididae</taxon>
        <taxon>Strongyloides</taxon>
    </lineage>
</organism>
<dbReference type="OrthoDB" id="257992at2759"/>
<dbReference type="GO" id="GO:0015271">
    <property type="term" value="F:outward rectifier potassium channel activity"/>
    <property type="evidence" value="ECO:0007669"/>
    <property type="project" value="EnsemblMetazoa"/>
</dbReference>
<dbReference type="GO" id="GO:0001956">
    <property type="term" value="P:positive regulation of neurotransmitter secretion"/>
    <property type="evidence" value="ECO:0007669"/>
    <property type="project" value="EnsemblMetazoa"/>
</dbReference>
<evidence type="ECO:0000256" key="12">
    <source>
        <dbReference type="SAM" id="MobiDB-lite"/>
    </source>
</evidence>
<dbReference type="Pfam" id="PF03493">
    <property type="entry name" value="BK_channel_a"/>
    <property type="match status" value="1"/>
</dbReference>
<accession>A0A090L9P4</accession>
<keyword evidence="2" id="KW-0813">Transport</keyword>
<dbReference type="AlphaFoldDB" id="A0A090L9P4"/>
<dbReference type="WormBase" id="SRAE_1000244000">
    <property type="protein sequence ID" value="SRP05690"/>
    <property type="gene ID" value="WBGene00259055"/>
</dbReference>
<dbReference type="GeneID" id="36376550"/>
<dbReference type="InterPro" id="IPR003929">
    <property type="entry name" value="K_chnl_BK_asu"/>
</dbReference>
<reference evidence="15 16" key="1">
    <citation type="submission" date="2014-09" db="EMBL/GenBank/DDBJ databases">
        <authorList>
            <person name="Martin A.A."/>
        </authorList>
    </citation>
    <scope>NUCLEOTIDE SEQUENCE</scope>
    <source>
        <strain evidence="16">ED321</strain>
        <strain evidence="15">ED321 Heterogonic</strain>
    </source>
</reference>
<keyword evidence="6" id="KW-0630">Potassium</keyword>
<evidence type="ECO:0000256" key="10">
    <source>
        <dbReference type="ARBA" id="ARBA00023303"/>
    </source>
</evidence>
<dbReference type="OMA" id="GMCSIEH"/>
<feature type="region of interest" description="Disordered" evidence="12">
    <location>
        <begin position="736"/>
        <end position="761"/>
    </location>
</feature>
<dbReference type="GO" id="GO:0005228">
    <property type="term" value="F:intracellular sodium-activated potassium channel activity"/>
    <property type="evidence" value="ECO:0007669"/>
    <property type="project" value="TreeGrafter"/>
</dbReference>
<keyword evidence="3" id="KW-0633">Potassium transport</keyword>
<dbReference type="WBParaSite" id="SRAE_1000244000.1">
    <property type="protein sequence ID" value="SRAE_1000244000.1"/>
    <property type="gene ID" value="WBGene00259055"/>
</dbReference>
<sequence>MAKYIPLVKTECELYIDEESTLIKLSPNDIKNDNNNICNISPTNSLNVNNLNINEDIPSKYPDNIIQNCIKKWSISTKPPDVSFLVNIIPQNVIEENTKKISTDTFKSISNSSFKRKPTITDCVENKYLIDITARLQYGEEKGFKSRLQEYFLVNYKSSLRIRTFNFLIKVLSCILYCVRVLNDEGNLYDKKNNYNFSEYHDLFWVDRSHTLWILQTIVAFFSIINTIIYFIITYKGSIIRLLLNIHFLLELVTSFPLVVSVFLKTGREIYVPIFLNCWLANGILNAILNDINRVSNVKHSAVSRQYIILLSTLICLVFTGTCAIEHLQRAGKNKLDLFTSFYFIIVTFSTVGYGDVIVDTKITRLIVVSLIVAAIIIIPSKVETLAQTYLEHKRTGVDCTQGFTQGDKHVVVTITHFEADFLQNFLTEFYAHREHQGFIVVLLSPAELDDKTKLLLKIPLWSQHVVYIRGSALKDEDLERAKLSTAVACFILSARHINNKVITDEHTILRSWAVKDFAQHVPQYVHIFRPETKLHIEYAEVIICEDEFKYSLLGNNAIVPGLSTFITLLFHTSRGEEGQKSQEPWHKIFGFHSGNEIYDIRVGDSRFFGDYIGKSFVYASFYAHKSFGVCLIAVESSDGEIKLNPGNRHILEVDDRVFYIALTNEESLSNFKKDINKQRRNMNKTLSIAQPKKIIDYDEIEKQTQINQQKIKLKKTLLQKAKAITTFKLESPQTVRNSSSTEIPNIDKVTGYDEPSSDEEEDFLKDDDDYLRNEIIKTYPPVTVYIGTAPVVCHMLKKQRPICCLQIAEPCEHCNFKTAIEYNFPSKAIIVAVDKTSSGLYNLIIPLRAYYRPVEELHPIILLLELKDTQTPNPAFLDAISWFPMIYWMHGKISNLENLLKAGVCNANSIIVIKEGYTNVEEHLADCSTIITVQKIHRMFPSLRVITELTHASNMRFMQFDAYNFYALQQSKIEKREKKRGSQMPFMFRLPFAQGNVFSANMLDRLLYQALVKKYLIKFTRLLLGIEQTTGSGYLTSFIITHEDLWIKNYGRLFQKLCSSCSDIPIGIYRTKKMDLKAINIQLEKNKYDEFCSKNDTNQNNFYRENLSRVVAEGMKHLGITCDEYEFGHEEKDKLSYVIINPSHDMEIEEGDIIYIIRAPVKESAPSKIINPKRGLIKRPTQLSKEINVLSNYASQYNEEKK</sequence>
<evidence type="ECO:0000256" key="8">
    <source>
        <dbReference type="ARBA" id="ARBA00023065"/>
    </source>
</evidence>
<evidence type="ECO:0000313" key="17">
    <source>
        <dbReference type="WBParaSite" id="SRAE_1000244000.1"/>
    </source>
</evidence>
<feature type="transmembrane region" description="Helical" evidence="13">
    <location>
        <begin position="213"/>
        <end position="235"/>
    </location>
</feature>
<dbReference type="GO" id="GO:0030424">
    <property type="term" value="C:axon"/>
    <property type="evidence" value="ECO:0007669"/>
    <property type="project" value="EnsemblMetazoa"/>
</dbReference>
<dbReference type="FunFam" id="3.40.50.720:FF:000034">
    <property type="entry name" value="Potassium channel subfamily T member 1"/>
    <property type="match status" value="1"/>
</dbReference>
<name>A0A090L9P4_STRRB</name>
<evidence type="ECO:0000256" key="3">
    <source>
        <dbReference type="ARBA" id="ARBA00022538"/>
    </source>
</evidence>
<evidence type="ECO:0000256" key="9">
    <source>
        <dbReference type="ARBA" id="ARBA00023136"/>
    </source>
</evidence>
<feature type="transmembrane region" description="Helical" evidence="13">
    <location>
        <begin position="309"/>
        <end position="328"/>
    </location>
</feature>
<proteinExistence type="predicted"/>
<dbReference type="FunFam" id="3.40.50.720:FF:000011">
    <property type="entry name" value="Potassium channel subfamily T member 1"/>
    <property type="match status" value="1"/>
</dbReference>
<evidence type="ECO:0000256" key="6">
    <source>
        <dbReference type="ARBA" id="ARBA00022958"/>
    </source>
</evidence>
<dbReference type="SUPFAM" id="SSF81324">
    <property type="entry name" value="Voltage-gated potassium channels"/>
    <property type="match status" value="1"/>
</dbReference>